<dbReference type="Gene3D" id="3.50.50.60">
    <property type="entry name" value="FAD/NAD(P)-binding domain"/>
    <property type="match status" value="1"/>
</dbReference>
<dbReference type="EC" id="1.17.8.1" evidence="2"/>
<dbReference type="PANTHER" id="PTHR42923">
    <property type="entry name" value="PROTOPORPHYRINOGEN OXIDASE"/>
    <property type="match status" value="1"/>
</dbReference>
<dbReference type="Pfam" id="PF01593">
    <property type="entry name" value="Amino_oxidase"/>
    <property type="match status" value="1"/>
</dbReference>
<evidence type="ECO:0000313" key="2">
    <source>
        <dbReference type="EMBL" id="MFD1233946.1"/>
    </source>
</evidence>
<dbReference type="InterPro" id="IPR050464">
    <property type="entry name" value="Zeta_carotene_desat/Oxidored"/>
</dbReference>
<dbReference type="Proteomes" id="UP001597182">
    <property type="component" value="Unassembled WGS sequence"/>
</dbReference>
<dbReference type="PANTHER" id="PTHR42923:SF47">
    <property type="entry name" value="BLR3003 PROTEIN"/>
    <property type="match status" value="1"/>
</dbReference>
<accession>A0ABW3VGH7</accession>
<organism evidence="2 3">
    <name type="scientific">Pseudonocardia benzenivorans</name>
    <dbReference type="NCBI Taxonomy" id="228005"/>
    <lineage>
        <taxon>Bacteria</taxon>
        <taxon>Bacillati</taxon>
        <taxon>Actinomycetota</taxon>
        <taxon>Actinomycetes</taxon>
        <taxon>Pseudonocardiales</taxon>
        <taxon>Pseudonocardiaceae</taxon>
        <taxon>Pseudonocardia</taxon>
    </lineage>
</organism>
<keyword evidence="3" id="KW-1185">Reference proteome</keyword>
<dbReference type="InterPro" id="IPR002937">
    <property type="entry name" value="Amino_oxidase"/>
</dbReference>
<reference evidence="3" key="1">
    <citation type="journal article" date="2019" name="Int. J. Syst. Evol. Microbiol.">
        <title>The Global Catalogue of Microorganisms (GCM) 10K type strain sequencing project: providing services to taxonomists for standard genome sequencing and annotation.</title>
        <authorList>
            <consortium name="The Broad Institute Genomics Platform"/>
            <consortium name="The Broad Institute Genome Sequencing Center for Infectious Disease"/>
            <person name="Wu L."/>
            <person name="Ma J."/>
        </authorList>
    </citation>
    <scope>NUCLEOTIDE SEQUENCE [LARGE SCALE GENOMIC DNA]</scope>
    <source>
        <strain evidence="3">CCUG 49018</strain>
    </source>
</reference>
<sequence length="477" mass="48801">MSVHVAVVGGGLAGITAALRCADAGARVTLLESRARLGGVAGSFRRGELDVDTGQHVVLRCCTSYLALLDRLGVTADVGLQDRLDIPVLAPGAAPSRLRRSGLPAPLHLGAALLRYRPMPVADRVRVLGAALALGRVDPTDPAVDARTFGDWLAAHGQRPRAVETLWDLVGIATLNARADEASLALAATVFQLGLLTDAAAGDIGWARVPLGRLHDDAARRALRAAGVDVRTSARVRSLTPAPDGWRVAVTRTTARTRRDTQAQAGPGTAGPAGEEEIVADRIVSAVPPAAATRLLPAGAVDLPDGWAGRLGSSPIVNVHVVYDRRVLHHEFAAAVDGPVQWVFDRTASSGAESVHPPGAQYLAVSLSAADDLIGLPVAALRDRMLPALAAVLPAAATARVLDFFVTREPHATFRAAPGQAALRPGPVSGLAGLALAGAWTATGWPATMEGAVRSGDAAAAAVLADSGATVAAGAAA</sequence>
<feature type="domain" description="Amine oxidase" evidence="1">
    <location>
        <begin position="12"/>
        <end position="464"/>
    </location>
</feature>
<dbReference type="SUPFAM" id="SSF51905">
    <property type="entry name" value="FAD/NAD(P)-binding domain"/>
    <property type="match status" value="1"/>
</dbReference>
<gene>
    <name evidence="2" type="primary">hpnE</name>
    <name evidence="2" type="ORF">ACFQ34_11685</name>
</gene>
<dbReference type="InterPro" id="IPR036188">
    <property type="entry name" value="FAD/NAD-bd_sf"/>
</dbReference>
<name>A0ABW3VGH7_9PSEU</name>
<dbReference type="RefSeq" id="WP_346091918.1">
    <property type="nucleotide sequence ID" value="NZ_BAABKS010000043.1"/>
</dbReference>
<dbReference type="PRINTS" id="PR00411">
    <property type="entry name" value="PNDRDTASEI"/>
</dbReference>
<dbReference type="NCBIfam" id="TIGR03467">
    <property type="entry name" value="HpnE"/>
    <property type="match status" value="1"/>
</dbReference>
<dbReference type="GO" id="GO:0016491">
    <property type="term" value="F:oxidoreductase activity"/>
    <property type="evidence" value="ECO:0007669"/>
    <property type="project" value="UniProtKB-KW"/>
</dbReference>
<evidence type="ECO:0000313" key="3">
    <source>
        <dbReference type="Proteomes" id="UP001597182"/>
    </source>
</evidence>
<comment type="caution">
    <text evidence="2">The sequence shown here is derived from an EMBL/GenBank/DDBJ whole genome shotgun (WGS) entry which is preliminary data.</text>
</comment>
<protein>
    <submittedName>
        <fullName evidence="2">Hydroxysqualene dehydroxylase HpnE</fullName>
        <ecNumber evidence="2">1.17.8.1</ecNumber>
    </submittedName>
</protein>
<proteinExistence type="predicted"/>
<keyword evidence="2" id="KW-0560">Oxidoreductase</keyword>
<dbReference type="EMBL" id="JBHTMB010000094">
    <property type="protein sequence ID" value="MFD1233946.1"/>
    <property type="molecule type" value="Genomic_DNA"/>
</dbReference>
<evidence type="ECO:0000259" key="1">
    <source>
        <dbReference type="Pfam" id="PF01593"/>
    </source>
</evidence>
<dbReference type="InterPro" id="IPR017830">
    <property type="entry name" value="SQase_HpnE"/>
</dbReference>